<keyword evidence="3" id="KW-0812">Transmembrane</keyword>
<evidence type="ECO:0000313" key="7">
    <source>
        <dbReference type="EnsemblMetazoa" id="CPIJ017457-PA"/>
    </source>
</evidence>
<organism>
    <name type="scientific">Culex quinquefasciatus</name>
    <name type="common">Southern house mosquito</name>
    <name type="synonym">Culex pungens</name>
    <dbReference type="NCBI Taxonomy" id="7176"/>
    <lineage>
        <taxon>Eukaryota</taxon>
        <taxon>Metazoa</taxon>
        <taxon>Ecdysozoa</taxon>
        <taxon>Arthropoda</taxon>
        <taxon>Hexapoda</taxon>
        <taxon>Insecta</taxon>
        <taxon>Pterygota</taxon>
        <taxon>Neoptera</taxon>
        <taxon>Endopterygota</taxon>
        <taxon>Diptera</taxon>
        <taxon>Nematocera</taxon>
        <taxon>Culicoidea</taxon>
        <taxon>Culicidae</taxon>
        <taxon>Culicinae</taxon>
        <taxon>Culicini</taxon>
        <taxon>Culex</taxon>
        <taxon>Culex</taxon>
    </lineage>
</organism>
<dbReference type="GO" id="GO:0005777">
    <property type="term" value="C:peroxisome"/>
    <property type="evidence" value="ECO:0007669"/>
    <property type="project" value="UniProtKB-SubCell"/>
</dbReference>
<reference evidence="6" key="1">
    <citation type="submission" date="2007-03" db="EMBL/GenBank/DDBJ databases">
        <title>Annotation of Culex pipiens quinquefasciatus.</title>
        <authorList>
            <consortium name="The Broad Institute Genome Sequencing Platform"/>
            <person name="Atkinson P.W."/>
            <person name="Hemingway J."/>
            <person name="Christensen B.M."/>
            <person name="Higgs S."/>
            <person name="Kodira C."/>
            <person name="Hannick L."/>
            <person name="Megy K."/>
            <person name="O'Leary S."/>
            <person name="Pearson M."/>
            <person name="Haas B.J."/>
            <person name="Mauceli E."/>
            <person name="Wortman J.R."/>
            <person name="Lee N.H."/>
            <person name="Guigo R."/>
            <person name="Stanke M."/>
            <person name="Alvarado L."/>
            <person name="Amedeo P."/>
            <person name="Antoine C.H."/>
            <person name="Arensburger P."/>
            <person name="Bidwell S.L."/>
            <person name="Crawford M."/>
            <person name="Camaro F."/>
            <person name="Devon K."/>
            <person name="Engels R."/>
            <person name="Hammond M."/>
            <person name="Howarth C."/>
            <person name="Koehrsen M."/>
            <person name="Lawson D."/>
            <person name="Montgomery P."/>
            <person name="Nene V."/>
            <person name="Nusbaum C."/>
            <person name="Puiu D."/>
            <person name="Romero-Severson J."/>
            <person name="Severson D.W."/>
            <person name="Shumway M."/>
            <person name="Sisk P."/>
            <person name="Stolte C."/>
            <person name="Zeng Q."/>
            <person name="Eisenstadt E."/>
            <person name="Fraser-Liggett C."/>
            <person name="Strausberg R."/>
            <person name="Galagan J."/>
            <person name="Birren B."/>
            <person name="Collins F.H."/>
        </authorList>
    </citation>
    <scope>NUCLEOTIDE SEQUENCE [LARGE SCALE GENOMIC DNA]</scope>
    <source>
        <strain evidence="6">JHB</strain>
    </source>
</reference>
<keyword evidence="2" id="KW-0576">Peroxisome</keyword>
<dbReference type="KEGG" id="cqu:CpipJ_CPIJ017457"/>
<evidence type="ECO:0000256" key="3">
    <source>
        <dbReference type="SAM" id="Phobius"/>
    </source>
</evidence>
<keyword evidence="3" id="KW-0472">Membrane</keyword>
<dbReference type="GO" id="GO:0004467">
    <property type="term" value="F:long-chain fatty acid-CoA ligase activity"/>
    <property type="evidence" value="ECO:0007669"/>
    <property type="project" value="TreeGrafter"/>
</dbReference>
<evidence type="ECO:0000313" key="6">
    <source>
        <dbReference type="EMBL" id="EDS45347.1"/>
    </source>
</evidence>
<dbReference type="Gene3D" id="3.40.50.12780">
    <property type="entry name" value="N-terminal domain of ligase-like"/>
    <property type="match status" value="1"/>
</dbReference>
<gene>
    <name evidence="7" type="primary">6051131</name>
    <name evidence="6" type="ORF">CpipJ_CPIJ017457</name>
</gene>
<dbReference type="Pfam" id="PF13193">
    <property type="entry name" value="AMP-binding_C"/>
    <property type="match status" value="1"/>
</dbReference>
<dbReference type="Gene3D" id="3.30.300.30">
    <property type="match status" value="1"/>
</dbReference>
<dbReference type="FunFam" id="3.40.50.12780:FF:000025">
    <property type="entry name" value="luciferin 4-monooxygenase"/>
    <property type="match status" value="1"/>
</dbReference>
<keyword evidence="3" id="KW-1133">Transmembrane helix</keyword>
<dbReference type="EnsemblMetazoa" id="CPIJ017457-RA">
    <property type="protein sequence ID" value="CPIJ017457-PA"/>
    <property type="gene ID" value="CPIJ017457"/>
</dbReference>
<dbReference type="HOGENOM" id="CLU_000022_59_2_1"/>
<evidence type="ECO:0000259" key="5">
    <source>
        <dbReference type="Pfam" id="PF13193"/>
    </source>
</evidence>
<keyword evidence="6" id="KW-0560">Oxidoreductase</keyword>
<keyword evidence="8" id="KW-1185">Reference proteome</keyword>
<dbReference type="InterPro" id="IPR000873">
    <property type="entry name" value="AMP-dep_synth/lig_dom"/>
</dbReference>
<dbReference type="InterPro" id="IPR045851">
    <property type="entry name" value="AMP-bd_C_sf"/>
</dbReference>
<dbReference type="VEuPathDB" id="VectorBase:CQUJHB009528"/>
<reference evidence="7" key="2">
    <citation type="submission" date="2020-05" db="UniProtKB">
        <authorList>
            <consortium name="EnsemblMetazoa"/>
        </authorList>
    </citation>
    <scope>IDENTIFICATION</scope>
    <source>
        <strain evidence="7">JHB</strain>
    </source>
</reference>
<dbReference type="CDD" id="cd05911">
    <property type="entry name" value="Firefly_Luc_like"/>
    <property type="match status" value="1"/>
</dbReference>
<dbReference type="InParanoid" id="B0XD93"/>
<dbReference type="Pfam" id="PF00501">
    <property type="entry name" value="AMP-binding"/>
    <property type="match status" value="1"/>
</dbReference>
<dbReference type="InterPro" id="IPR025110">
    <property type="entry name" value="AMP-bd_C"/>
</dbReference>
<dbReference type="PROSITE" id="PS00455">
    <property type="entry name" value="AMP_BINDING"/>
    <property type="match status" value="1"/>
</dbReference>
<dbReference type="GO" id="GO:0004497">
    <property type="term" value="F:monooxygenase activity"/>
    <property type="evidence" value="ECO:0007669"/>
    <property type="project" value="UniProtKB-KW"/>
</dbReference>
<evidence type="ECO:0000256" key="1">
    <source>
        <dbReference type="ARBA" id="ARBA00004275"/>
    </source>
</evidence>
<evidence type="ECO:0000313" key="8">
    <source>
        <dbReference type="Proteomes" id="UP000002320"/>
    </source>
</evidence>
<feature type="transmembrane region" description="Helical" evidence="3">
    <location>
        <begin position="242"/>
        <end position="259"/>
    </location>
</feature>
<dbReference type="SUPFAM" id="SSF56801">
    <property type="entry name" value="Acetyl-CoA synthetase-like"/>
    <property type="match status" value="1"/>
</dbReference>
<evidence type="ECO:0000259" key="4">
    <source>
        <dbReference type="Pfam" id="PF00501"/>
    </source>
</evidence>
<dbReference type="eggNOG" id="KOG1176">
    <property type="taxonomic scope" value="Eukaryota"/>
</dbReference>
<dbReference type="PANTHER" id="PTHR24096:SF353">
    <property type="entry name" value="GH16244P-RELATED"/>
    <property type="match status" value="1"/>
</dbReference>
<dbReference type="GO" id="GO:0046949">
    <property type="term" value="P:fatty-acyl-CoA biosynthetic process"/>
    <property type="evidence" value="ECO:0007669"/>
    <property type="project" value="TreeGrafter"/>
</dbReference>
<evidence type="ECO:0000256" key="2">
    <source>
        <dbReference type="ARBA" id="ARBA00023140"/>
    </source>
</evidence>
<dbReference type="InterPro" id="IPR020845">
    <property type="entry name" value="AMP-binding_CS"/>
</dbReference>
<protein>
    <submittedName>
        <fullName evidence="6 7">Luciferin 4-monooxygenase</fullName>
    </submittedName>
</protein>
<feature type="domain" description="AMP-dependent synthetase/ligase" evidence="4">
    <location>
        <begin position="41"/>
        <end position="402"/>
    </location>
</feature>
<dbReference type="STRING" id="7176.B0XD93"/>
<dbReference type="Proteomes" id="UP000002320">
    <property type="component" value="Unassembled WGS sequence"/>
</dbReference>
<dbReference type="AlphaFoldDB" id="B0XD93"/>
<name>B0XD93_CULQU</name>
<sequence>MRSPRNVTAFYDPTNRIWRGARTSPVYNPNQSLGELVLNRLAQTPTSIAQVSADSGAEVSCGELRLRTIRVAQALAGLGYSRDRADIIAMAVRNGEHVAPTLFACFALGIPVNTLDATFKRDDLGHMLATVRPTLVFCDQETIEEMSAAMEIAGIRARVVVFGKRVEGFMHVEDLLVPTGVEEEFVPVHFEDASKELAIILCSSGTTGRSKGVSLSHSASIVSVTGLNNCYPNDVILCFSSLYWYSGFAFLLLGTIFGAKRIITREPYTPDLALDFINQYRVTITFFSPATTYQLLKHPQLHQSTLASLRVSICGGASISGDLKQLFERTVPHGEMCALYGLSEAAGAVTSSENSTYKQGSSGFVKPNYELKIVDDAGNPLDIDQEGEILVRAGLCTFMGYYGNSEATAEMLDSDGWLHTGDIGRVDEDGLLYVVDRKKDIIKYNGYQISPTELETVIQSVPGVINVCVTGVPVPGNDLPAALVVKRNDEANAEIETVIVETVRARLGDYKQLRGGVYFVKELPMTPSGKILRRSCRDILVTMYNKEKAR</sequence>
<dbReference type="VEuPathDB" id="VectorBase:CPIJ017457"/>
<keyword evidence="6" id="KW-0503">Monooxygenase</keyword>
<comment type="subcellular location">
    <subcellularLocation>
        <location evidence="1">Peroxisome</location>
    </subcellularLocation>
</comment>
<dbReference type="PANTHER" id="PTHR24096">
    <property type="entry name" value="LONG-CHAIN-FATTY-ACID--COA LIGASE"/>
    <property type="match status" value="1"/>
</dbReference>
<feature type="domain" description="AMP-binding enzyme C-terminal" evidence="5">
    <location>
        <begin position="453"/>
        <end position="530"/>
    </location>
</feature>
<proteinExistence type="predicted"/>
<dbReference type="OrthoDB" id="10253869at2759"/>
<accession>B0XD93</accession>
<dbReference type="OMA" id="HFIATME"/>
<dbReference type="InterPro" id="IPR042099">
    <property type="entry name" value="ANL_N_sf"/>
</dbReference>
<dbReference type="EMBL" id="DS232745">
    <property type="protein sequence ID" value="EDS45347.1"/>
    <property type="molecule type" value="Genomic_DNA"/>
</dbReference>